<evidence type="ECO:0000313" key="1">
    <source>
        <dbReference type="EMBL" id="VBB69290.1"/>
    </source>
</evidence>
<proteinExistence type="predicted"/>
<name>A0A484H705_9ZZZZ</name>
<sequence>MRKTTEKQLTDFMTTHSAYPYNSLLSEAQAIYRAVAGHSR</sequence>
<organism evidence="1">
    <name type="scientific">invertebrate metagenome</name>
    <dbReference type="NCBI Taxonomy" id="1711999"/>
    <lineage>
        <taxon>unclassified sequences</taxon>
        <taxon>metagenomes</taxon>
        <taxon>organismal metagenomes</taxon>
    </lineage>
</organism>
<accession>A0A484H705</accession>
<gene>
    <name evidence="1" type="ORF">RIEGSTA812A_PEG_763</name>
</gene>
<reference evidence="1" key="1">
    <citation type="submission" date="2018-10" db="EMBL/GenBank/DDBJ databases">
        <authorList>
            <person name="Gruber-Vodicka H."/>
            <person name="Jaeckle O."/>
        </authorList>
    </citation>
    <scope>NUCLEOTIDE SEQUENCE</scope>
</reference>
<protein>
    <submittedName>
        <fullName evidence="1">Uncharacterized protein</fullName>
    </submittedName>
</protein>
<dbReference type="AlphaFoldDB" id="A0A484H705"/>
<dbReference type="EMBL" id="LR026963">
    <property type="protein sequence ID" value="VBB69290.1"/>
    <property type="molecule type" value="Genomic_DNA"/>
</dbReference>